<dbReference type="RefSeq" id="WP_246374718.1">
    <property type="nucleotide sequence ID" value="NZ_JACHEU010000002.1"/>
</dbReference>
<keyword evidence="3" id="KW-1185">Reference proteome</keyword>
<feature type="region of interest" description="Disordered" evidence="1">
    <location>
        <begin position="72"/>
        <end position="95"/>
    </location>
</feature>
<sequence>MNEELGPAPDWMDEGQRDAWNVISKEIPWLNSSHRALVEIAATIRARLMAGQDVGVQALNLLRQCLGQMGATPADASKAGAKPDGESKDPADEFF</sequence>
<accession>A0A7W9VWP0</accession>
<proteinExistence type="predicted"/>
<evidence type="ECO:0000313" key="3">
    <source>
        <dbReference type="Proteomes" id="UP000533306"/>
    </source>
</evidence>
<protein>
    <submittedName>
        <fullName evidence="2">Uncharacterized protein</fullName>
    </submittedName>
</protein>
<organism evidence="2 3">
    <name type="scientific">Aquamicrobium lusatiense</name>
    <dbReference type="NCBI Taxonomy" id="89772"/>
    <lineage>
        <taxon>Bacteria</taxon>
        <taxon>Pseudomonadati</taxon>
        <taxon>Pseudomonadota</taxon>
        <taxon>Alphaproteobacteria</taxon>
        <taxon>Hyphomicrobiales</taxon>
        <taxon>Phyllobacteriaceae</taxon>
        <taxon>Aquamicrobium</taxon>
    </lineage>
</organism>
<dbReference type="EMBL" id="JACHEU010000002">
    <property type="protein sequence ID" value="MBB6013500.1"/>
    <property type="molecule type" value="Genomic_DNA"/>
</dbReference>
<dbReference type="Proteomes" id="UP000533306">
    <property type="component" value="Unassembled WGS sequence"/>
</dbReference>
<comment type="caution">
    <text evidence="2">The sequence shown here is derived from an EMBL/GenBank/DDBJ whole genome shotgun (WGS) entry which is preliminary data.</text>
</comment>
<name>A0A7W9VWP0_9HYPH</name>
<dbReference type="AlphaFoldDB" id="A0A7W9VWP0"/>
<evidence type="ECO:0000256" key="1">
    <source>
        <dbReference type="SAM" id="MobiDB-lite"/>
    </source>
</evidence>
<reference evidence="2 3" key="1">
    <citation type="submission" date="2020-08" db="EMBL/GenBank/DDBJ databases">
        <title>Genomic Encyclopedia of Type Strains, Phase IV (KMG-IV): sequencing the most valuable type-strain genomes for metagenomic binning, comparative biology and taxonomic classification.</title>
        <authorList>
            <person name="Goeker M."/>
        </authorList>
    </citation>
    <scope>NUCLEOTIDE SEQUENCE [LARGE SCALE GENOMIC DNA]</scope>
    <source>
        <strain evidence="2 3">DSM 11099</strain>
    </source>
</reference>
<gene>
    <name evidence="2" type="ORF">HNR59_002889</name>
</gene>
<feature type="compositionally biased region" description="Basic and acidic residues" evidence="1">
    <location>
        <begin position="81"/>
        <end position="95"/>
    </location>
</feature>
<evidence type="ECO:0000313" key="2">
    <source>
        <dbReference type="EMBL" id="MBB6013500.1"/>
    </source>
</evidence>